<evidence type="ECO:0000256" key="1">
    <source>
        <dbReference type="SAM" id="Phobius"/>
    </source>
</evidence>
<keyword evidence="1" id="KW-1133">Transmembrane helix</keyword>
<accession>A0A382A7A5</accession>
<evidence type="ECO:0000313" key="2">
    <source>
        <dbReference type="EMBL" id="SVA96833.1"/>
    </source>
</evidence>
<protein>
    <submittedName>
        <fullName evidence="2">Uncharacterized protein</fullName>
    </submittedName>
</protein>
<dbReference type="EMBL" id="UINC01024009">
    <property type="protein sequence ID" value="SVA96833.1"/>
    <property type="molecule type" value="Genomic_DNA"/>
</dbReference>
<keyword evidence="1" id="KW-0812">Transmembrane</keyword>
<name>A0A382A7A5_9ZZZZ</name>
<feature type="non-terminal residue" evidence="2">
    <location>
        <position position="51"/>
    </location>
</feature>
<keyword evidence="1" id="KW-0472">Membrane</keyword>
<gene>
    <name evidence="2" type="ORF">METZ01_LOCUS149687</name>
</gene>
<proteinExistence type="predicted"/>
<organism evidence="2">
    <name type="scientific">marine metagenome</name>
    <dbReference type="NCBI Taxonomy" id="408172"/>
    <lineage>
        <taxon>unclassified sequences</taxon>
        <taxon>metagenomes</taxon>
        <taxon>ecological metagenomes</taxon>
    </lineage>
</organism>
<reference evidence="2" key="1">
    <citation type="submission" date="2018-05" db="EMBL/GenBank/DDBJ databases">
        <authorList>
            <person name="Lanie J.A."/>
            <person name="Ng W.-L."/>
            <person name="Kazmierczak K.M."/>
            <person name="Andrzejewski T.M."/>
            <person name="Davidsen T.M."/>
            <person name="Wayne K.J."/>
            <person name="Tettelin H."/>
            <person name="Glass J.I."/>
            <person name="Rusch D."/>
            <person name="Podicherti R."/>
            <person name="Tsui H.-C.T."/>
            <person name="Winkler M.E."/>
        </authorList>
    </citation>
    <scope>NUCLEOTIDE SEQUENCE</scope>
</reference>
<feature type="transmembrane region" description="Helical" evidence="1">
    <location>
        <begin position="6"/>
        <end position="24"/>
    </location>
</feature>
<dbReference type="AlphaFoldDB" id="A0A382A7A5"/>
<sequence>MFSNKLFRILSFCLFIILPIYLLGQISNNNDLKQNTEEWFENNPNSYPHWL</sequence>